<name>A0A2S9VC44_9ALTE</name>
<dbReference type="EMBL" id="PVNP01000082">
    <property type="protein sequence ID" value="PRO73875.1"/>
    <property type="molecule type" value="Genomic_DNA"/>
</dbReference>
<organism evidence="1 2">
    <name type="scientific">Alteromonas alba</name>
    <dbReference type="NCBI Taxonomy" id="2079529"/>
    <lineage>
        <taxon>Bacteria</taxon>
        <taxon>Pseudomonadati</taxon>
        <taxon>Pseudomonadota</taxon>
        <taxon>Gammaproteobacteria</taxon>
        <taxon>Alteromonadales</taxon>
        <taxon>Alteromonadaceae</taxon>
        <taxon>Alteromonas/Salinimonas group</taxon>
        <taxon>Alteromonas</taxon>
    </lineage>
</organism>
<reference evidence="2" key="1">
    <citation type="journal article" date="2020" name="Int. J. Syst. Evol. Microbiol.">
        <title>Alteromonas alba sp. nov., a marine bacterium isolated from the seawater of the West Pacific Ocean.</title>
        <authorList>
            <person name="Sun C."/>
            <person name="Wu Y.-H."/>
            <person name="Xamxidin M."/>
            <person name="Cheng H."/>
            <person name="Xu X.-W."/>
        </authorList>
    </citation>
    <scope>NUCLEOTIDE SEQUENCE [LARGE SCALE GENOMIC DNA]</scope>
    <source>
        <strain evidence="2">190</strain>
    </source>
</reference>
<gene>
    <name evidence="1" type="ORF">C6Y40_09360</name>
</gene>
<dbReference type="AlphaFoldDB" id="A0A2S9VC44"/>
<sequence length="109" mass="11841">MLGCVSQPQSVKANLPLVNPSFTHNLSDTGTGLQESEAKAIPELNINANEAIVIDGNSYAVSDSYISAMGNQCYRLKRQGRSGSTEVRPICNNQTHWLLYPALVFSNTL</sequence>
<evidence type="ECO:0000313" key="2">
    <source>
        <dbReference type="Proteomes" id="UP000238949"/>
    </source>
</evidence>
<keyword evidence="2" id="KW-1185">Reference proteome</keyword>
<dbReference type="Proteomes" id="UP000238949">
    <property type="component" value="Unassembled WGS sequence"/>
</dbReference>
<evidence type="ECO:0000313" key="1">
    <source>
        <dbReference type="EMBL" id="PRO73875.1"/>
    </source>
</evidence>
<proteinExistence type="predicted"/>
<protein>
    <submittedName>
        <fullName evidence="1">Uncharacterized protein</fullName>
    </submittedName>
</protein>
<accession>A0A2S9VC44</accession>
<comment type="caution">
    <text evidence="1">The sequence shown here is derived from an EMBL/GenBank/DDBJ whole genome shotgun (WGS) entry which is preliminary data.</text>
</comment>